<dbReference type="InterPro" id="IPR051549">
    <property type="entry name" value="PEP_Utilizing_Enz"/>
</dbReference>
<dbReference type="PANTHER" id="PTHR43615">
    <property type="entry name" value="PHOSPHOENOLPYRUVATE SYNTHASE-RELATED"/>
    <property type="match status" value="1"/>
</dbReference>
<dbReference type="InterPro" id="IPR013815">
    <property type="entry name" value="ATP_grasp_subdomain_1"/>
</dbReference>
<evidence type="ECO:0000313" key="3">
    <source>
        <dbReference type="EMBL" id="CAB4661843.1"/>
    </source>
</evidence>
<evidence type="ECO:0000259" key="1">
    <source>
        <dbReference type="Pfam" id="PF00391"/>
    </source>
</evidence>
<name>A0A6J6LMI8_9ZZZZ</name>
<dbReference type="Pfam" id="PF12804">
    <property type="entry name" value="NTP_transf_3"/>
    <property type="match status" value="1"/>
</dbReference>
<dbReference type="SUPFAM" id="SSF56059">
    <property type="entry name" value="Glutathione synthetase ATP-binding domain-like"/>
    <property type="match status" value="1"/>
</dbReference>
<dbReference type="Gene3D" id="3.90.550.10">
    <property type="entry name" value="Spore Coat Polysaccharide Biosynthesis Protein SpsA, Chain A"/>
    <property type="match status" value="1"/>
</dbReference>
<dbReference type="InterPro" id="IPR025877">
    <property type="entry name" value="MobA-like_NTP_Trfase"/>
</dbReference>
<dbReference type="PANTHER" id="PTHR43615:SF1">
    <property type="entry name" value="PPDK_N DOMAIN-CONTAINING PROTEIN"/>
    <property type="match status" value="1"/>
</dbReference>
<dbReference type="EMBL" id="CAEZWM010000128">
    <property type="protein sequence ID" value="CAB4661843.1"/>
    <property type="molecule type" value="Genomic_DNA"/>
</dbReference>
<feature type="domain" description="MobA-like NTP transferase" evidence="2">
    <location>
        <begin position="23"/>
        <end position="141"/>
    </location>
</feature>
<accession>A0A6J6LMI8</accession>
<dbReference type="SUPFAM" id="SSF52009">
    <property type="entry name" value="Phosphohistidine domain"/>
    <property type="match status" value="1"/>
</dbReference>
<reference evidence="3" key="1">
    <citation type="submission" date="2020-05" db="EMBL/GenBank/DDBJ databases">
        <authorList>
            <person name="Chiriac C."/>
            <person name="Salcher M."/>
            <person name="Ghai R."/>
            <person name="Kavagutti S V."/>
        </authorList>
    </citation>
    <scope>NUCLEOTIDE SEQUENCE</scope>
</reference>
<dbReference type="AlphaFoldDB" id="A0A6J6LMI8"/>
<dbReference type="SUPFAM" id="SSF53448">
    <property type="entry name" value="Nucleotide-diphospho-sugar transferases"/>
    <property type="match status" value="1"/>
</dbReference>
<dbReference type="Gene3D" id="3.30.1490.20">
    <property type="entry name" value="ATP-grasp fold, A domain"/>
    <property type="match status" value="1"/>
</dbReference>
<feature type="domain" description="PEP-utilising enzyme mobile" evidence="1">
    <location>
        <begin position="946"/>
        <end position="1015"/>
    </location>
</feature>
<dbReference type="NCBIfam" id="NF004508">
    <property type="entry name" value="PRK05849.1"/>
    <property type="match status" value="1"/>
</dbReference>
<dbReference type="GO" id="GO:0016779">
    <property type="term" value="F:nucleotidyltransferase activity"/>
    <property type="evidence" value="ECO:0007669"/>
    <property type="project" value="UniProtKB-ARBA"/>
</dbReference>
<evidence type="ECO:0000259" key="2">
    <source>
        <dbReference type="Pfam" id="PF12804"/>
    </source>
</evidence>
<dbReference type="Pfam" id="PF00391">
    <property type="entry name" value="PEP-utilizers"/>
    <property type="match status" value="1"/>
</dbReference>
<dbReference type="GO" id="GO:0005524">
    <property type="term" value="F:ATP binding"/>
    <property type="evidence" value="ECO:0007669"/>
    <property type="project" value="InterPro"/>
</dbReference>
<gene>
    <name evidence="3" type="ORF">UFOPK2242_01019</name>
</gene>
<proteinExistence type="predicted"/>
<dbReference type="InterPro" id="IPR036637">
    <property type="entry name" value="Phosphohistidine_dom_sf"/>
</dbReference>
<sequence length="1023" mass="111189">MTLLPASVSPVASAESVSQGPAAIILGAGRASRGGSPSALRSIDKESRVLDWILQGFSSLESLEVTFVAGYRAEEITAKYPEIRTSINTNWRRTGPAASLRSAPLERGRVTWITYSDIVFRPDAVERLSAMTGEIAVAVDSKWRFRYDGRSAEAILHAERVVVDGDRLVAIGPEVTESEATAEFAGLVKLDSDATNLLDDALNSGALASTATVPAIIAHLISMGVTASAVDLEGDWAELDAKQDLARFILGTKAESLERLSPMAHGGSIGDLLRISISDWDLTPEDCIDRAIRAFPSELLIVRSSAEAEDGWIDSAAGVHTSVLNVASEREALRSAINEVFESYRTRSPDDHVFIQKMLTDVKMSGVVMTRTHAIGAPYYVVNYDDVTNRTDAATAGMEVKTLWAHRGSVQNIRDPELRSVIDVVSKIEGLVGHDSLDIEFAVSGATVHILQVRPIVLRDTPAVVDDDEVDQFLLEAELKIRQLDACPSNLLGSHLHLSVMTDWNPAEIIGVTPKRLASSIYRFLVMDDVWAQQRFEYGYRDVRPQSLMLEIAGHPYVDVRASFTSFIPGALPDSLAEKLVNAYLARLSLFPALHDKAEFEILFTCLTTDFASRTLWLRAAGISDEETQLLHLALTEITAKGIARLEPDLMAMEDFETKTEQILALTTEGLESAVLLLNHAKQVGTPLFAHLARSAFVATAILDSLVRSMAITADQRDQFLGSIATVLTDLKTDAWRVRIGEISFETLVAKYGHLRPGTYDITAPCYASAPDLYFGPIVENSQEPPAESEFAWDSATEERVDSALLTSGINLSARGFLKFAVGAIAGRERSKFAFTKALSRALEGLADYGESIGLNRDDLAHIEISDLMNIGEHEQDPFDYLLRRSGEGQDAHIFARSICLPSQISSSAQIRCFTQDAAEPNFVTTKKVQGRVVIAPDDPSVDIRGVIVLIANADPGFDWMLARGIGGLVTCYGGSNSHMAVRAAELGIPAAIGVGSAKFEALLEASAIQLDCESRSIDRIMQ</sequence>
<dbReference type="InterPro" id="IPR008279">
    <property type="entry name" value="PEP-util_enz_mobile_dom"/>
</dbReference>
<organism evidence="3">
    <name type="scientific">freshwater metagenome</name>
    <dbReference type="NCBI Taxonomy" id="449393"/>
    <lineage>
        <taxon>unclassified sequences</taxon>
        <taxon>metagenomes</taxon>
        <taxon>ecological metagenomes</taxon>
    </lineage>
</organism>
<dbReference type="Gene3D" id="3.50.30.10">
    <property type="entry name" value="Phosphohistidine domain"/>
    <property type="match status" value="1"/>
</dbReference>
<protein>
    <submittedName>
        <fullName evidence="3">Unannotated protein</fullName>
    </submittedName>
</protein>
<dbReference type="InterPro" id="IPR029044">
    <property type="entry name" value="Nucleotide-diphossugar_trans"/>
</dbReference>